<sequence length="79" mass="9215">MKNPSSIWPVAQVLNFKCKLKNEKPLKFLISLSKNLSSSRSQLSGYDLKNEKPLKFSNYFGHWCRMFALCRMYTGTVTY</sequence>
<evidence type="ECO:0000313" key="1">
    <source>
        <dbReference type="EMBL" id="WBF77650.1"/>
    </source>
</evidence>
<protein>
    <submittedName>
        <fullName evidence="1">Uncharacterized protein</fullName>
    </submittedName>
</protein>
<proteinExistence type="predicted"/>
<reference evidence="1 2" key="1">
    <citation type="submission" date="2022-11" db="EMBL/GenBank/DDBJ databases">
        <authorList>
            <person name="Cortes-Martin A."/>
            <person name="Buttimer C.T.H."/>
            <person name="Hill C."/>
        </authorList>
    </citation>
    <scope>NUCLEOTIDE SEQUENCE [LARGE SCALE GENOMIC DNA]</scope>
</reference>
<dbReference type="EMBL" id="OP778609">
    <property type="protein sequence ID" value="WBF77650.1"/>
    <property type="molecule type" value="Genomic_DNA"/>
</dbReference>
<name>A0AAF0ANN2_9CAUD</name>
<gene>
    <name evidence="1" type="ORF">A73_40</name>
</gene>
<keyword evidence="2" id="KW-1185">Reference proteome</keyword>
<dbReference type="Proteomes" id="UP001223579">
    <property type="component" value="Segment"/>
</dbReference>
<accession>A0AAF0ANN2</accession>
<organism evidence="1 2">
    <name type="scientific">Escherichia phage A73</name>
    <dbReference type="NCBI Taxonomy" id="3003819"/>
    <lineage>
        <taxon>Viruses</taxon>
        <taxon>Duplodnaviria</taxon>
        <taxon>Heunggongvirae</taxon>
        <taxon>Uroviricota</taxon>
        <taxon>Caudoviricetes</taxon>
        <taxon>Vequintavirinae</taxon>
        <taxon>Septuagintavirus</taxon>
        <taxon>Septuagintavirus A73</taxon>
    </lineage>
</organism>
<evidence type="ECO:0000313" key="2">
    <source>
        <dbReference type="Proteomes" id="UP001223579"/>
    </source>
</evidence>